<dbReference type="STRING" id="60547.GCA_000751215_00405"/>
<dbReference type="Pfam" id="PF07729">
    <property type="entry name" value="FCD"/>
    <property type="match status" value="1"/>
</dbReference>
<comment type="caution">
    <text evidence="5">The sequence shown here is derived from an EMBL/GenBank/DDBJ whole genome shotgun (WGS) entry which is preliminary data.</text>
</comment>
<keyword evidence="1" id="KW-0805">Transcription regulation</keyword>
<dbReference type="Proteomes" id="UP000027466">
    <property type="component" value="Unassembled WGS sequence"/>
</dbReference>
<dbReference type="SMART" id="SM00895">
    <property type="entry name" value="FCD"/>
    <property type="match status" value="1"/>
</dbReference>
<dbReference type="InterPro" id="IPR036388">
    <property type="entry name" value="WH-like_DNA-bd_sf"/>
</dbReference>
<proteinExistence type="predicted"/>
<dbReference type="EMBL" id="JFHC01000033">
    <property type="protein sequence ID" value="KDR40962.1"/>
    <property type="molecule type" value="Genomic_DNA"/>
</dbReference>
<dbReference type="SUPFAM" id="SSF46785">
    <property type="entry name" value="Winged helix' DNA-binding domain"/>
    <property type="match status" value="1"/>
</dbReference>
<protein>
    <submittedName>
        <fullName evidence="5">GntR family transcriptional regulator</fullName>
    </submittedName>
</protein>
<dbReference type="SMART" id="SM00345">
    <property type="entry name" value="HTH_GNTR"/>
    <property type="match status" value="1"/>
</dbReference>
<keyword evidence="3" id="KW-0804">Transcription</keyword>
<reference evidence="5 6" key="1">
    <citation type="submission" date="2014-03" db="EMBL/GenBank/DDBJ databases">
        <title>Draft Genome Sequences of Four Burkholderia Strains.</title>
        <authorList>
            <person name="Liu X.Y."/>
            <person name="Li C.X."/>
            <person name="Xu J.H."/>
        </authorList>
    </citation>
    <scope>NUCLEOTIDE SEQUENCE [LARGE SCALE GENOMIC DNA]</scope>
    <source>
        <strain evidence="5 6">DSM 50014</strain>
    </source>
</reference>
<evidence type="ECO:0000313" key="5">
    <source>
        <dbReference type="EMBL" id="KDR40962.1"/>
    </source>
</evidence>
<organism evidence="5 6">
    <name type="scientific">Caballeronia glathei</name>
    <dbReference type="NCBI Taxonomy" id="60547"/>
    <lineage>
        <taxon>Bacteria</taxon>
        <taxon>Pseudomonadati</taxon>
        <taxon>Pseudomonadota</taxon>
        <taxon>Betaproteobacteria</taxon>
        <taxon>Burkholderiales</taxon>
        <taxon>Burkholderiaceae</taxon>
        <taxon>Caballeronia</taxon>
    </lineage>
</organism>
<dbReference type="Pfam" id="PF00392">
    <property type="entry name" value="GntR"/>
    <property type="match status" value="1"/>
</dbReference>
<dbReference type="SUPFAM" id="SSF48008">
    <property type="entry name" value="GntR ligand-binding domain-like"/>
    <property type="match status" value="1"/>
</dbReference>
<name>A0A069PKR2_9BURK</name>
<dbReference type="GO" id="GO:0003677">
    <property type="term" value="F:DNA binding"/>
    <property type="evidence" value="ECO:0007669"/>
    <property type="project" value="UniProtKB-KW"/>
</dbReference>
<evidence type="ECO:0000256" key="1">
    <source>
        <dbReference type="ARBA" id="ARBA00023015"/>
    </source>
</evidence>
<dbReference type="PROSITE" id="PS50949">
    <property type="entry name" value="HTH_GNTR"/>
    <property type="match status" value="1"/>
</dbReference>
<dbReference type="InterPro" id="IPR011711">
    <property type="entry name" value="GntR_C"/>
</dbReference>
<dbReference type="Gene3D" id="1.10.10.10">
    <property type="entry name" value="Winged helix-like DNA-binding domain superfamily/Winged helix DNA-binding domain"/>
    <property type="match status" value="1"/>
</dbReference>
<dbReference type="InterPro" id="IPR008920">
    <property type="entry name" value="TF_FadR/GntR_C"/>
</dbReference>
<evidence type="ECO:0000313" key="6">
    <source>
        <dbReference type="Proteomes" id="UP000027466"/>
    </source>
</evidence>
<feature type="domain" description="HTH gntR-type" evidence="4">
    <location>
        <begin position="41"/>
        <end position="108"/>
    </location>
</feature>
<dbReference type="PANTHER" id="PTHR43537">
    <property type="entry name" value="TRANSCRIPTIONAL REGULATOR, GNTR FAMILY"/>
    <property type="match status" value="1"/>
</dbReference>
<evidence type="ECO:0000256" key="3">
    <source>
        <dbReference type="ARBA" id="ARBA00023163"/>
    </source>
</evidence>
<dbReference type="Gene3D" id="1.20.120.530">
    <property type="entry name" value="GntR ligand-binding domain-like"/>
    <property type="match status" value="1"/>
</dbReference>
<keyword evidence="2" id="KW-0238">DNA-binding</keyword>
<dbReference type="InterPro" id="IPR000524">
    <property type="entry name" value="Tscrpt_reg_HTH_GntR"/>
</dbReference>
<keyword evidence="6" id="KW-1185">Reference proteome</keyword>
<dbReference type="AlphaFoldDB" id="A0A069PKR2"/>
<accession>A0A069PKR2</accession>
<evidence type="ECO:0000256" key="2">
    <source>
        <dbReference type="ARBA" id="ARBA00023125"/>
    </source>
</evidence>
<sequence>MFFYNGSIRCGASPAAQCVFRERVPMPRAEPADDPIKPPREKSTETVYQGLRAKILNNELRPGMQLLEQEIVALFGVSRTPVREALLRLERENLLQIIPRHGVRVRQVSLADIEDIDQIQTSLEASAIAMVAATKPRAKGLAPLSAACDAMDRAARKADYAAWWSADEAFFMRLVELPANPRLAQIVGECREQIRRVRDLTARVIAGIELSSAPHRAMIDAMRAGDAALAESLCRDHRAATLRAQIDTLTRLGILEV</sequence>
<evidence type="ECO:0000259" key="4">
    <source>
        <dbReference type="PROSITE" id="PS50949"/>
    </source>
</evidence>
<dbReference type="PANTHER" id="PTHR43537:SF45">
    <property type="entry name" value="GNTR FAMILY REGULATORY PROTEIN"/>
    <property type="match status" value="1"/>
</dbReference>
<gene>
    <name evidence="5" type="ORF">BG61_21695</name>
</gene>
<dbReference type="InterPro" id="IPR036390">
    <property type="entry name" value="WH_DNA-bd_sf"/>
</dbReference>
<dbReference type="GO" id="GO:0003700">
    <property type="term" value="F:DNA-binding transcription factor activity"/>
    <property type="evidence" value="ECO:0007669"/>
    <property type="project" value="InterPro"/>
</dbReference>